<sequence>MEYNLCFNNQKTNKVILTTLKNLENMFFIEYSDSEESSESDNDYNKKILDINDNINLDKLNKFEFVEVPKNYIKDKFLICHAEFESSDKNIRDMVIKVCYDTYLAFVGVSHKYSESIIKHLQEHSLEEHIHRNIDRAPKI</sequence>
<evidence type="ECO:0000313" key="1">
    <source>
        <dbReference type="EMBL" id="CAG8557413.1"/>
    </source>
</evidence>
<evidence type="ECO:0000313" key="2">
    <source>
        <dbReference type="Proteomes" id="UP000789860"/>
    </source>
</evidence>
<name>A0ACA9M0T4_9GLOM</name>
<gene>
    <name evidence="1" type="ORF">SCALOS_LOCUS5391</name>
</gene>
<dbReference type="EMBL" id="CAJVPM010008699">
    <property type="protein sequence ID" value="CAG8557413.1"/>
    <property type="molecule type" value="Genomic_DNA"/>
</dbReference>
<protein>
    <submittedName>
        <fullName evidence="1">2139_t:CDS:1</fullName>
    </submittedName>
</protein>
<organism evidence="1 2">
    <name type="scientific">Scutellospora calospora</name>
    <dbReference type="NCBI Taxonomy" id="85575"/>
    <lineage>
        <taxon>Eukaryota</taxon>
        <taxon>Fungi</taxon>
        <taxon>Fungi incertae sedis</taxon>
        <taxon>Mucoromycota</taxon>
        <taxon>Glomeromycotina</taxon>
        <taxon>Glomeromycetes</taxon>
        <taxon>Diversisporales</taxon>
        <taxon>Gigasporaceae</taxon>
        <taxon>Scutellospora</taxon>
    </lineage>
</organism>
<accession>A0ACA9M0T4</accession>
<proteinExistence type="predicted"/>
<reference evidence="1" key="1">
    <citation type="submission" date="2021-06" db="EMBL/GenBank/DDBJ databases">
        <authorList>
            <person name="Kallberg Y."/>
            <person name="Tangrot J."/>
            <person name="Rosling A."/>
        </authorList>
    </citation>
    <scope>NUCLEOTIDE SEQUENCE</scope>
    <source>
        <strain evidence="1">AU212A</strain>
    </source>
</reference>
<dbReference type="Proteomes" id="UP000789860">
    <property type="component" value="Unassembled WGS sequence"/>
</dbReference>
<keyword evidence="2" id="KW-1185">Reference proteome</keyword>
<comment type="caution">
    <text evidence="1">The sequence shown here is derived from an EMBL/GenBank/DDBJ whole genome shotgun (WGS) entry which is preliminary data.</text>
</comment>